<comment type="caution">
    <text evidence="6">The sequence shown here is derived from an EMBL/GenBank/DDBJ whole genome shotgun (WGS) entry which is preliminary data.</text>
</comment>
<protein>
    <submittedName>
        <fullName evidence="6">UDP:flavonoid glycosyltransferase YjiC (YdhE family)</fullName>
    </submittedName>
</protein>
<evidence type="ECO:0000256" key="2">
    <source>
        <dbReference type="ARBA" id="ARBA00022676"/>
    </source>
</evidence>
<dbReference type="EMBL" id="SLXQ01000001">
    <property type="protein sequence ID" value="TCP56775.1"/>
    <property type="molecule type" value="Genomic_DNA"/>
</dbReference>
<dbReference type="Pfam" id="PF21036">
    <property type="entry name" value="EryCIII-like_N"/>
    <property type="match status" value="1"/>
</dbReference>
<dbReference type="GO" id="GO:0008194">
    <property type="term" value="F:UDP-glycosyltransferase activity"/>
    <property type="evidence" value="ECO:0007669"/>
    <property type="project" value="InterPro"/>
</dbReference>
<dbReference type="RefSeq" id="WP_132875335.1">
    <property type="nucleotide sequence ID" value="NZ_SLXQ01000001.1"/>
</dbReference>
<dbReference type="PANTHER" id="PTHR48050:SF13">
    <property type="entry name" value="STEROL 3-BETA-GLUCOSYLTRANSFERASE UGT80A2"/>
    <property type="match status" value="1"/>
</dbReference>
<sequence>MRILFTSWAWPSHLHSMVPFGWACRAAGHEVRVASQPALTPMVRMTGLSSVEVGHDVDSDQMVRNYLVPLSGQEVPSRTGKVPRALEMFRANAGSMLDDLIGFARSWRPDVLVFEPTEWAGPIVAQALGIPAVRHLFGADLAYRARTLAAGLLAPLAEPYGVGEVNTLGSVTIDPMPASAQVDSVRARVPIRHVPFGGYGNYGGSECGSPSDRPRVCVTWGRTIGRLEPARMLGARVVRALSTLDLDVIIAVDSTQLAHLGSVGEQATVITDAPLDSIVGDCDLVVAHGGAATTLTSLAAGTPLLLIPQLPDHIGHSAAVEKVGAAAVLDAAAADQQSISQLVRKLLEDAAIRESAQRIQAEIGRQPTPAQVVADMDSWLIAG</sequence>
<feature type="domain" description="Erythromycin biosynthesis protein CIII-like N-terminal" evidence="5">
    <location>
        <begin position="22"/>
        <end position="221"/>
    </location>
</feature>
<keyword evidence="7" id="KW-1185">Reference proteome</keyword>
<comment type="similarity">
    <text evidence="1">Belongs to the glycosyltransferase 28 family.</text>
</comment>
<dbReference type="CDD" id="cd03784">
    <property type="entry name" value="GT1_Gtf-like"/>
    <property type="match status" value="1"/>
</dbReference>
<evidence type="ECO:0000256" key="1">
    <source>
        <dbReference type="ARBA" id="ARBA00006962"/>
    </source>
</evidence>
<proteinExistence type="inferred from homology"/>
<dbReference type="Proteomes" id="UP000294911">
    <property type="component" value="Unassembled WGS sequence"/>
</dbReference>
<dbReference type="PANTHER" id="PTHR48050">
    <property type="entry name" value="STEROL 3-BETA-GLUCOSYLTRANSFERASE"/>
    <property type="match status" value="1"/>
</dbReference>
<dbReference type="Gene3D" id="3.40.50.2000">
    <property type="entry name" value="Glycogen Phosphorylase B"/>
    <property type="match status" value="2"/>
</dbReference>
<dbReference type="InterPro" id="IPR048284">
    <property type="entry name" value="EryCIII-like_N"/>
</dbReference>
<dbReference type="AlphaFoldDB" id="A0A4R2RBI3"/>
<evidence type="ECO:0000259" key="5">
    <source>
        <dbReference type="Pfam" id="PF21036"/>
    </source>
</evidence>
<evidence type="ECO:0000259" key="4">
    <source>
        <dbReference type="Pfam" id="PF06722"/>
    </source>
</evidence>
<dbReference type="InterPro" id="IPR050426">
    <property type="entry name" value="Glycosyltransferase_28"/>
</dbReference>
<dbReference type="OrthoDB" id="5488434at2"/>
<feature type="domain" description="Erythromycin biosynthesis protein CIII-like C-terminal" evidence="4">
    <location>
        <begin position="236"/>
        <end position="376"/>
    </location>
</feature>
<dbReference type="GO" id="GO:0016758">
    <property type="term" value="F:hexosyltransferase activity"/>
    <property type="evidence" value="ECO:0007669"/>
    <property type="project" value="UniProtKB-ARBA"/>
</dbReference>
<dbReference type="InterPro" id="IPR010610">
    <property type="entry name" value="EryCIII-like_C"/>
</dbReference>
<reference evidence="6 7" key="1">
    <citation type="submission" date="2019-03" db="EMBL/GenBank/DDBJ databases">
        <title>Genomic Encyclopedia of Type Strains, Phase IV (KMG-IV): sequencing the most valuable type-strain genomes for metagenomic binning, comparative biology and taxonomic classification.</title>
        <authorList>
            <person name="Goeker M."/>
        </authorList>
    </citation>
    <scope>NUCLEOTIDE SEQUENCE [LARGE SCALE GENOMIC DNA]</scope>
    <source>
        <strain evidence="6 7">DSM 45765</strain>
    </source>
</reference>
<name>A0A4R2RBI3_9PSEU</name>
<dbReference type="SUPFAM" id="SSF53756">
    <property type="entry name" value="UDP-Glycosyltransferase/glycogen phosphorylase"/>
    <property type="match status" value="1"/>
</dbReference>
<dbReference type="InterPro" id="IPR002213">
    <property type="entry name" value="UDP_glucos_trans"/>
</dbReference>
<evidence type="ECO:0000313" key="6">
    <source>
        <dbReference type="EMBL" id="TCP56775.1"/>
    </source>
</evidence>
<evidence type="ECO:0000313" key="7">
    <source>
        <dbReference type="Proteomes" id="UP000294911"/>
    </source>
</evidence>
<evidence type="ECO:0000256" key="3">
    <source>
        <dbReference type="ARBA" id="ARBA00022679"/>
    </source>
</evidence>
<dbReference type="GO" id="GO:0017000">
    <property type="term" value="P:antibiotic biosynthetic process"/>
    <property type="evidence" value="ECO:0007669"/>
    <property type="project" value="UniProtKB-ARBA"/>
</dbReference>
<organism evidence="6 7">
    <name type="scientific">Tamaricihabitans halophyticus</name>
    <dbReference type="NCBI Taxonomy" id="1262583"/>
    <lineage>
        <taxon>Bacteria</taxon>
        <taxon>Bacillati</taxon>
        <taxon>Actinomycetota</taxon>
        <taxon>Actinomycetes</taxon>
        <taxon>Pseudonocardiales</taxon>
        <taxon>Pseudonocardiaceae</taxon>
        <taxon>Tamaricihabitans</taxon>
    </lineage>
</organism>
<keyword evidence="3 6" id="KW-0808">Transferase</keyword>
<dbReference type="Pfam" id="PF06722">
    <property type="entry name" value="EryCIII-like_C"/>
    <property type="match status" value="1"/>
</dbReference>
<gene>
    <name evidence="6" type="ORF">EV191_101721</name>
</gene>
<accession>A0A4R2RBI3</accession>
<keyword evidence="2" id="KW-0328">Glycosyltransferase</keyword>